<evidence type="ECO:0000256" key="9">
    <source>
        <dbReference type="ARBA" id="ARBA00022714"/>
    </source>
</evidence>
<keyword evidence="13 17" id="KW-0408">Iron</keyword>
<keyword evidence="8" id="KW-0816">Tricarboxylic acid cycle</keyword>
<evidence type="ECO:0000256" key="18">
    <source>
        <dbReference type="SAM" id="MobiDB-lite"/>
    </source>
</evidence>
<evidence type="ECO:0000256" key="1">
    <source>
        <dbReference type="ARBA" id="ARBA00004894"/>
    </source>
</evidence>
<comment type="cofactor">
    <cofactor evidence="17">
        <name>[3Fe-4S] cluster</name>
        <dbReference type="ChEBI" id="CHEBI:21137"/>
    </cofactor>
    <text evidence="17">Binds 1 [3Fe-4S] cluster.</text>
</comment>
<dbReference type="PANTHER" id="PTHR11921">
    <property type="entry name" value="SUCCINATE DEHYDROGENASE IRON-SULFUR PROTEIN"/>
    <property type="match status" value="1"/>
</dbReference>
<dbReference type="Proteomes" id="UP000030826">
    <property type="component" value="Unassembled WGS sequence"/>
</dbReference>
<dbReference type="InterPro" id="IPR036010">
    <property type="entry name" value="2Fe-2S_ferredoxin-like_sf"/>
</dbReference>
<evidence type="ECO:0000256" key="17">
    <source>
        <dbReference type="RuleBase" id="RU361237"/>
    </source>
</evidence>
<dbReference type="FunFam" id="1.10.1060.10:FF:000001">
    <property type="entry name" value="Succinate dehydrogenase iron-sulfur subunit SdhB"/>
    <property type="match status" value="1"/>
</dbReference>
<evidence type="ECO:0000256" key="15">
    <source>
        <dbReference type="ARBA" id="ARBA00023291"/>
    </source>
</evidence>
<dbReference type="InterPro" id="IPR017900">
    <property type="entry name" value="4Fe4S_Fe_S_CS"/>
</dbReference>
<keyword evidence="15 17" id="KW-0003">3Fe-4S</keyword>
<keyword evidence="7 17" id="KW-0004">4Fe-4S</keyword>
<feature type="domain" description="4Fe-4S ferredoxin-type" evidence="20">
    <location>
        <begin position="160"/>
        <end position="190"/>
    </location>
</feature>
<comment type="subunit">
    <text evidence="3">Part of an enzyme complex containing four subunits: a flavoprotein, an iron-sulfur, cytochrome b-556, and a hydrophobic anchor protein.</text>
</comment>
<dbReference type="Pfam" id="PF13534">
    <property type="entry name" value="Fer4_17"/>
    <property type="match status" value="1"/>
</dbReference>
<comment type="caution">
    <text evidence="21">The sequence shown here is derived from an EMBL/GenBank/DDBJ whole genome shotgun (WGS) entry which is preliminary data.</text>
</comment>
<feature type="domain" description="2Fe-2S ferredoxin-type" evidence="19">
    <location>
        <begin position="41"/>
        <end position="117"/>
    </location>
</feature>
<evidence type="ECO:0000256" key="13">
    <source>
        <dbReference type="ARBA" id="ARBA00023004"/>
    </source>
</evidence>
<keyword evidence="12" id="KW-0560">Oxidoreductase</keyword>
<evidence type="ECO:0000256" key="7">
    <source>
        <dbReference type="ARBA" id="ARBA00022485"/>
    </source>
</evidence>
<dbReference type="InterPro" id="IPR009051">
    <property type="entry name" value="Helical_ferredxn"/>
</dbReference>
<evidence type="ECO:0000256" key="16">
    <source>
        <dbReference type="ARBA" id="ARBA00049220"/>
    </source>
</evidence>
<reference evidence="21 22" key="1">
    <citation type="submission" date="2014-09" db="EMBL/GenBank/DDBJ databases">
        <title>Isolation and characterization of Aurantimonas altamirensis ON-56566 from clinical sample following a dog bite.</title>
        <authorList>
            <person name="Eshaghi A."/>
            <person name="Li A."/>
            <person name="Shahinas D."/>
            <person name="Bahn P."/>
            <person name="Kus J.V."/>
            <person name="Patel S.N."/>
        </authorList>
    </citation>
    <scope>NUCLEOTIDE SEQUENCE [LARGE SCALE GENOMIC DNA]</scope>
    <source>
        <strain evidence="21 22">ON-56566</strain>
    </source>
</reference>
<comment type="catalytic activity">
    <reaction evidence="16 17">
        <text>a quinone + succinate = fumarate + a quinol</text>
        <dbReference type="Rhea" id="RHEA:40523"/>
        <dbReference type="ChEBI" id="CHEBI:24646"/>
        <dbReference type="ChEBI" id="CHEBI:29806"/>
        <dbReference type="ChEBI" id="CHEBI:30031"/>
        <dbReference type="ChEBI" id="CHEBI:132124"/>
        <dbReference type="EC" id="1.3.5.1"/>
    </reaction>
</comment>
<dbReference type="STRING" id="370622.LA66_01485"/>
<dbReference type="GO" id="GO:0022904">
    <property type="term" value="P:respiratory electron transport chain"/>
    <property type="evidence" value="ECO:0007669"/>
    <property type="project" value="TreeGrafter"/>
</dbReference>
<keyword evidence="9 17" id="KW-0001">2Fe-2S</keyword>
<comment type="cofactor">
    <cofactor evidence="17">
        <name>[4Fe-4S] cluster</name>
        <dbReference type="ChEBI" id="CHEBI:49883"/>
    </cofactor>
    <text evidence="17">Binds 1 [4Fe-4S] cluster.</text>
</comment>
<comment type="pathway">
    <text evidence="1">Carbohydrate metabolism; tricarboxylic acid cycle; fumarate from succinate (bacterial route): step 1/1.</text>
</comment>
<evidence type="ECO:0000313" key="21">
    <source>
        <dbReference type="EMBL" id="KHJ55370.1"/>
    </source>
</evidence>
<proteinExistence type="inferred from homology"/>
<accession>A0A0B1Q971</accession>
<evidence type="ECO:0000256" key="12">
    <source>
        <dbReference type="ARBA" id="ARBA00023002"/>
    </source>
</evidence>
<dbReference type="GO" id="GO:0009055">
    <property type="term" value="F:electron transfer activity"/>
    <property type="evidence" value="ECO:0007669"/>
    <property type="project" value="InterPro"/>
</dbReference>
<keyword evidence="11" id="KW-0249">Electron transport</keyword>
<dbReference type="PANTHER" id="PTHR11921:SF29">
    <property type="entry name" value="SUCCINATE DEHYDROGENASE [UBIQUINONE] IRON-SULFUR SUBUNIT, MITOCHONDRIAL"/>
    <property type="match status" value="1"/>
</dbReference>
<dbReference type="GO" id="GO:0008177">
    <property type="term" value="F:succinate dehydrogenase (quinone) activity"/>
    <property type="evidence" value="ECO:0007669"/>
    <property type="project" value="UniProtKB-EC"/>
</dbReference>
<dbReference type="Gene3D" id="3.10.20.30">
    <property type="match status" value="1"/>
</dbReference>
<dbReference type="InterPro" id="IPR004489">
    <property type="entry name" value="Succ_DH/fum_Rdtase_Fe-S"/>
</dbReference>
<dbReference type="InterPro" id="IPR050573">
    <property type="entry name" value="SDH/FRD_Iron-Sulfur"/>
</dbReference>
<dbReference type="GO" id="GO:0051537">
    <property type="term" value="F:2 iron, 2 sulfur cluster binding"/>
    <property type="evidence" value="ECO:0007669"/>
    <property type="project" value="UniProtKB-KW"/>
</dbReference>
<keyword evidence="10 17" id="KW-0479">Metal-binding</keyword>
<dbReference type="PROSITE" id="PS00197">
    <property type="entry name" value="2FE2S_FER_1"/>
    <property type="match status" value="1"/>
</dbReference>
<evidence type="ECO:0000259" key="20">
    <source>
        <dbReference type="PROSITE" id="PS51379"/>
    </source>
</evidence>
<dbReference type="UniPathway" id="UPA00223">
    <property type="reaction ID" value="UER01005"/>
</dbReference>
<evidence type="ECO:0000256" key="11">
    <source>
        <dbReference type="ARBA" id="ARBA00022982"/>
    </source>
</evidence>
<dbReference type="NCBIfam" id="NF004616">
    <property type="entry name" value="PRK05950.1"/>
    <property type="match status" value="1"/>
</dbReference>
<dbReference type="NCBIfam" id="TIGR00384">
    <property type="entry name" value="dhsB"/>
    <property type="match status" value="1"/>
</dbReference>
<sequence>MVELSLPRNSRPSKGKVWPKPQGAANVREFAIYRWSPDDGENPRIDTYYVDLDDCGPMVLDALLWIKNTVDATLTLRRSCREGICGSCAMNIDGTNTLACTKGMDEVSGTVKVYPLPHMPVVKDLVPDLTVPYAQLRSIDPWLKTETPAPEKEWRQSHQDREKLDGLYECILCFCCQTSCPSYWWNGDRYLGPAVLLQAYRWLIDSRDEATGERLDQLEDPFRLYRCHTIMNCTQTCPKGLNPAKAIAEIKKMMVERRV</sequence>
<feature type="region of interest" description="Disordered" evidence="18">
    <location>
        <begin position="1"/>
        <end position="21"/>
    </location>
</feature>
<evidence type="ECO:0000256" key="6">
    <source>
        <dbReference type="ARBA" id="ARBA00022448"/>
    </source>
</evidence>
<keyword evidence="14 17" id="KW-0411">Iron-sulfur</keyword>
<dbReference type="InterPro" id="IPR006058">
    <property type="entry name" value="2Fe2S_fd_BS"/>
</dbReference>
<comment type="cofactor">
    <cofactor evidence="17">
        <name>[2Fe-2S] cluster</name>
        <dbReference type="ChEBI" id="CHEBI:190135"/>
    </cofactor>
    <text evidence="17">Binds 1 [2Fe-2S] cluster.</text>
</comment>
<dbReference type="SUPFAM" id="SSF46548">
    <property type="entry name" value="alpha-helical ferredoxin"/>
    <property type="match status" value="1"/>
</dbReference>
<evidence type="ECO:0000256" key="8">
    <source>
        <dbReference type="ARBA" id="ARBA00022532"/>
    </source>
</evidence>
<evidence type="ECO:0000256" key="10">
    <source>
        <dbReference type="ARBA" id="ARBA00022723"/>
    </source>
</evidence>
<dbReference type="EMBL" id="JRFJ01000001">
    <property type="protein sequence ID" value="KHJ55370.1"/>
    <property type="molecule type" value="Genomic_DNA"/>
</dbReference>
<dbReference type="OrthoDB" id="9804391at2"/>
<evidence type="ECO:0000313" key="22">
    <source>
        <dbReference type="Proteomes" id="UP000030826"/>
    </source>
</evidence>
<evidence type="ECO:0000256" key="4">
    <source>
        <dbReference type="ARBA" id="ARBA00012792"/>
    </source>
</evidence>
<dbReference type="AlphaFoldDB" id="A0A0B1Q971"/>
<protein>
    <recommendedName>
        <fullName evidence="5 17">Succinate dehydrogenase iron-sulfur subunit</fullName>
        <ecNumber evidence="4 17">1.3.5.1</ecNumber>
    </recommendedName>
</protein>
<evidence type="ECO:0000256" key="3">
    <source>
        <dbReference type="ARBA" id="ARBA00011294"/>
    </source>
</evidence>
<dbReference type="InterPro" id="IPR025192">
    <property type="entry name" value="Succ_DH/fum_Rdtase_N"/>
</dbReference>
<gene>
    <name evidence="21" type="ORF">LA66_01485</name>
</gene>
<keyword evidence="6" id="KW-0813">Transport</keyword>
<organism evidence="21 22">
    <name type="scientific">Aureimonas altamirensis</name>
    <dbReference type="NCBI Taxonomy" id="370622"/>
    <lineage>
        <taxon>Bacteria</taxon>
        <taxon>Pseudomonadati</taxon>
        <taxon>Pseudomonadota</taxon>
        <taxon>Alphaproteobacteria</taxon>
        <taxon>Hyphomicrobiales</taxon>
        <taxon>Aurantimonadaceae</taxon>
        <taxon>Aureimonas</taxon>
    </lineage>
</organism>
<dbReference type="PROSITE" id="PS51379">
    <property type="entry name" value="4FE4S_FER_2"/>
    <property type="match status" value="1"/>
</dbReference>
<dbReference type="InterPro" id="IPR012675">
    <property type="entry name" value="Beta-grasp_dom_sf"/>
</dbReference>
<dbReference type="GO" id="GO:0006099">
    <property type="term" value="P:tricarboxylic acid cycle"/>
    <property type="evidence" value="ECO:0007669"/>
    <property type="project" value="UniProtKB-UniPathway"/>
</dbReference>
<evidence type="ECO:0000259" key="19">
    <source>
        <dbReference type="PROSITE" id="PS51085"/>
    </source>
</evidence>
<dbReference type="RefSeq" id="WP_039188239.1">
    <property type="nucleotide sequence ID" value="NZ_JAQRFV010000004.1"/>
</dbReference>
<dbReference type="Pfam" id="PF13085">
    <property type="entry name" value="Fer2_3"/>
    <property type="match status" value="1"/>
</dbReference>
<evidence type="ECO:0000256" key="5">
    <source>
        <dbReference type="ARBA" id="ARBA00022131"/>
    </source>
</evidence>
<dbReference type="GO" id="GO:0051539">
    <property type="term" value="F:4 iron, 4 sulfur cluster binding"/>
    <property type="evidence" value="ECO:0007669"/>
    <property type="project" value="UniProtKB-KW"/>
</dbReference>
<dbReference type="PROSITE" id="PS00198">
    <property type="entry name" value="4FE4S_FER_1"/>
    <property type="match status" value="1"/>
</dbReference>
<name>A0A0B1Q971_9HYPH</name>
<dbReference type="PROSITE" id="PS51085">
    <property type="entry name" value="2FE2S_FER_2"/>
    <property type="match status" value="1"/>
</dbReference>
<evidence type="ECO:0000256" key="2">
    <source>
        <dbReference type="ARBA" id="ARBA00009433"/>
    </source>
</evidence>
<comment type="similarity">
    <text evidence="2 17">Belongs to the succinate dehydrogenase/fumarate reductase iron-sulfur protein family.</text>
</comment>
<dbReference type="FunFam" id="3.10.20.30:FF:000007">
    <property type="entry name" value="Succinate dehydrogenase [ubiquinone] iron-sulfur subunit, mitochondrial"/>
    <property type="match status" value="1"/>
</dbReference>
<dbReference type="Gene3D" id="1.10.1060.10">
    <property type="entry name" value="Alpha-helical ferredoxin"/>
    <property type="match status" value="1"/>
</dbReference>
<dbReference type="SUPFAM" id="SSF54292">
    <property type="entry name" value="2Fe-2S ferredoxin-like"/>
    <property type="match status" value="1"/>
</dbReference>
<dbReference type="InterPro" id="IPR001041">
    <property type="entry name" value="2Fe-2S_ferredoxin-type"/>
</dbReference>
<dbReference type="InterPro" id="IPR017896">
    <property type="entry name" value="4Fe4S_Fe-S-bd"/>
</dbReference>
<dbReference type="EC" id="1.3.5.1" evidence="4 17"/>
<dbReference type="GO" id="GO:0051538">
    <property type="term" value="F:3 iron, 4 sulfur cluster binding"/>
    <property type="evidence" value="ECO:0007669"/>
    <property type="project" value="UniProtKB-KW"/>
</dbReference>
<dbReference type="GO" id="GO:0046872">
    <property type="term" value="F:metal ion binding"/>
    <property type="evidence" value="ECO:0007669"/>
    <property type="project" value="UniProtKB-KW"/>
</dbReference>
<evidence type="ECO:0000256" key="14">
    <source>
        <dbReference type="ARBA" id="ARBA00023014"/>
    </source>
</evidence>